<dbReference type="OrthoDB" id="67850at2759"/>
<dbReference type="Pfam" id="PF09531">
    <property type="entry name" value="Ndc1_Nup"/>
    <property type="match status" value="1"/>
</dbReference>
<name>A0A6P4J192_DROKI</name>
<feature type="transmembrane region" description="Helical" evidence="1">
    <location>
        <begin position="28"/>
        <end position="52"/>
    </location>
</feature>
<evidence type="ECO:0000256" key="1">
    <source>
        <dbReference type="SAM" id="Phobius"/>
    </source>
</evidence>
<dbReference type="RefSeq" id="XP_017028258.1">
    <property type="nucleotide sequence ID" value="XM_017172769.3"/>
</dbReference>
<dbReference type="InterPro" id="IPR019049">
    <property type="entry name" value="Nucleoporin_prot_Ndc1/Nup"/>
</dbReference>
<dbReference type="Proteomes" id="UP001652661">
    <property type="component" value="Chromosome 3L"/>
</dbReference>
<protein>
    <submittedName>
        <fullName evidence="3">Nucleoporin Ndc1</fullName>
    </submittedName>
</protein>
<organism evidence="2 3">
    <name type="scientific">Drosophila kikkawai</name>
    <name type="common">Fruit fly</name>
    <dbReference type="NCBI Taxonomy" id="30033"/>
    <lineage>
        <taxon>Eukaryota</taxon>
        <taxon>Metazoa</taxon>
        <taxon>Ecdysozoa</taxon>
        <taxon>Arthropoda</taxon>
        <taxon>Hexapoda</taxon>
        <taxon>Insecta</taxon>
        <taxon>Pterygota</taxon>
        <taxon>Neoptera</taxon>
        <taxon>Endopterygota</taxon>
        <taxon>Diptera</taxon>
        <taxon>Brachycera</taxon>
        <taxon>Muscomorpha</taxon>
        <taxon>Ephydroidea</taxon>
        <taxon>Drosophilidae</taxon>
        <taxon>Drosophila</taxon>
        <taxon>Sophophora</taxon>
    </lineage>
</organism>
<proteinExistence type="predicted"/>
<reference evidence="3" key="1">
    <citation type="submission" date="2025-08" db="UniProtKB">
        <authorList>
            <consortium name="RefSeq"/>
        </authorList>
    </citation>
    <scope>IDENTIFICATION</scope>
    <source>
        <strain evidence="3">14028-0561.14</strain>
        <tissue evidence="3">Whole fly</tissue>
    </source>
</reference>
<dbReference type="GeneID" id="108078745"/>
<feature type="transmembrane region" description="Helical" evidence="1">
    <location>
        <begin position="72"/>
        <end position="93"/>
    </location>
</feature>
<keyword evidence="1" id="KW-1133">Transmembrane helix</keyword>
<keyword evidence="1" id="KW-0472">Membrane</keyword>
<feature type="transmembrane region" description="Helical" evidence="1">
    <location>
        <begin position="114"/>
        <end position="136"/>
    </location>
</feature>
<dbReference type="AlphaFoldDB" id="A0A6P4J192"/>
<feature type="transmembrane region" description="Helical" evidence="1">
    <location>
        <begin position="142"/>
        <end position="159"/>
    </location>
</feature>
<sequence>MWSDIILRALFGPSYVPHKIQKLLEYRFVFAVILGFLLDYQMLGIFLASQFFELRSTLNSVIMTLQRSMFSVYTMAMMVIIRVFVAGYGLILCHMHYAYPRCNGSKMKRIINDFPTHFSLLFSILLVAFASSWLYASYADPVEGYYLQILGCISGIFYFKTQHGFTLQRFPLPIVRLGLLKSIQQMWWPLLERSGREAFGTTIIFTMLFWPYMENIFNGLYLILTEPGILLRGWLVNTLILAKLRMVWELYGLIMQRQLPLSIDFRCQDIIEDICLRNIIKEWIKTLICRIKQQPVDEKPRYTHSLSISTALDSTHIYGFKVLAARDFYAEMSGSLWTELVAIEDVKNTSAYWEELRKVLYKIINDFLVKMDSCLDTAPRAQISDLLKRQTGIRSLVKPKEVAQGSLRKYCRAPQIEIQIQPTHLCICNIVGYLRELVHFYSGLFFPSYLVFPNQFAFLFAIDKLAKLNHVLQCGEPLVWILQGLVCICARSLREDSHGIVQKDLSWVFEVLIKVEGKLIAAAEVPVQSDRENGKLCPSHKLLKLATNRCLFKMLKTFGPHLNYIVNDQTLREELKSRMKILNQF</sequence>
<evidence type="ECO:0000313" key="2">
    <source>
        <dbReference type="Proteomes" id="UP001652661"/>
    </source>
</evidence>
<keyword evidence="1" id="KW-0812">Transmembrane</keyword>
<evidence type="ECO:0000313" key="3">
    <source>
        <dbReference type="RefSeq" id="XP_017028258.1"/>
    </source>
</evidence>
<keyword evidence="2" id="KW-1185">Reference proteome</keyword>
<gene>
    <name evidence="3" type="primary">LOC108078745</name>
</gene>
<accession>A0A6P4J192</accession>